<dbReference type="GO" id="GO:0016020">
    <property type="term" value="C:membrane"/>
    <property type="evidence" value="ECO:0007669"/>
    <property type="project" value="InterPro"/>
</dbReference>
<protein>
    <submittedName>
        <fullName evidence="8">FAD-dependent oxidoreductase</fullName>
    </submittedName>
</protein>
<feature type="domain" description="Rieske" evidence="7">
    <location>
        <begin position="432"/>
        <end position="516"/>
    </location>
</feature>
<keyword evidence="2" id="KW-0479">Metal-binding</keyword>
<gene>
    <name evidence="8" type="ORF">HLA99_08175</name>
</gene>
<dbReference type="InterPro" id="IPR036188">
    <property type="entry name" value="FAD/NAD-bd_sf"/>
</dbReference>
<dbReference type="Pfam" id="PF00355">
    <property type="entry name" value="Rieske"/>
    <property type="match status" value="1"/>
</dbReference>
<dbReference type="GO" id="GO:0005737">
    <property type="term" value="C:cytoplasm"/>
    <property type="evidence" value="ECO:0007669"/>
    <property type="project" value="TreeGrafter"/>
</dbReference>
<feature type="region of interest" description="Disordered" evidence="6">
    <location>
        <begin position="433"/>
        <end position="453"/>
    </location>
</feature>
<feature type="compositionally biased region" description="Basic and acidic residues" evidence="6">
    <location>
        <begin position="436"/>
        <end position="453"/>
    </location>
</feature>
<dbReference type="GO" id="GO:0046872">
    <property type="term" value="F:metal ion binding"/>
    <property type="evidence" value="ECO:0007669"/>
    <property type="project" value="UniProtKB-KW"/>
</dbReference>
<comment type="caution">
    <text evidence="8">The sequence shown here is derived from an EMBL/GenBank/DDBJ whole genome shotgun (WGS) entry which is preliminary data.</text>
</comment>
<dbReference type="InterPro" id="IPR017941">
    <property type="entry name" value="Rieske_2Fe-2S"/>
</dbReference>
<evidence type="ECO:0000313" key="9">
    <source>
        <dbReference type="Proteomes" id="UP000543598"/>
    </source>
</evidence>
<keyword evidence="3" id="KW-0408">Iron</keyword>
<reference evidence="8 9" key="1">
    <citation type="submission" date="2020-05" db="EMBL/GenBank/DDBJ databases">
        <title>MicrobeNet Type strains.</title>
        <authorList>
            <person name="Nicholson A.C."/>
        </authorList>
    </citation>
    <scope>NUCLEOTIDE SEQUENCE [LARGE SCALE GENOMIC DNA]</scope>
    <source>
        <strain evidence="8 9">JCM 14282</strain>
    </source>
</reference>
<sequence length="516" mass="54156">MSRDHDPASGPDAEHAWVPDRPRSLWAQTWGGVAVDPDPPARADVVIAGGGLTGIAAALALTRLGRRVVVVEARSVGAVTTGRTTGKLSLLQGGTLGRVRARSGDDGLRAYVAANRAAQDWLAAEIGDDPDAAQQRIACTFATTSQGDAVIERELDAMRVAGIPAQPADRDLLGALALPFPVSSAVVLAGQWQLHPLRVLTRLADQVRARGGRIVEGCRVVSARPTEGGVEVQTTRGAIGCASLVLATGTPVLDRGLFFAKLEPSRSLVGVYGLPPGTPPPTGMFLSADERSRSLRTARGPRGQEVLLVGSPAFSPGRASSTREILDELDAWTSTAFPGARRTSWWGAQDYRPVSGRPFAGRMPRGAGRIFAATGYDKWGMTNAVAAALAVTAELTGEPATTHARSRGVVARTLAVNAGVAGQFVAGWARATTRARAHDRPPEGTGRLTREGVHPAAESTIDGVTCRVSGICTHLGGVLQWNDAERSWDCPLHGSRFTPDGDVLEGPAVRPLARRD</sequence>
<evidence type="ECO:0000256" key="6">
    <source>
        <dbReference type="SAM" id="MobiDB-lite"/>
    </source>
</evidence>
<dbReference type="PANTHER" id="PTHR13847">
    <property type="entry name" value="SARCOSINE DEHYDROGENASE-RELATED"/>
    <property type="match status" value="1"/>
</dbReference>
<keyword evidence="1" id="KW-0001">2Fe-2S</keyword>
<dbReference type="PROSITE" id="PS51296">
    <property type="entry name" value="RIESKE"/>
    <property type="match status" value="1"/>
</dbReference>
<dbReference type="GO" id="GO:0016705">
    <property type="term" value="F:oxidoreductase activity, acting on paired donors, with incorporation or reduction of molecular oxygen"/>
    <property type="evidence" value="ECO:0007669"/>
    <property type="project" value="UniProtKB-ARBA"/>
</dbReference>
<dbReference type="Gene3D" id="3.50.50.60">
    <property type="entry name" value="FAD/NAD(P)-binding domain"/>
    <property type="match status" value="1"/>
</dbReference>
<keyword evidence="9" id="KW-1185">Reference proteome</keyword>
<dbReference type="AlphaFoldDB" id="A0A7Y2PYX0"/>
<keyword evidence="4" id="KW-0411">Iron-sulfur</keyword>
<keyword evidence="5" id="KW-1015">Disulfide bond</keyword>
<name>A0A7Y2PYX0_9MICO</name>
<evidence type="ECO:0000259" key="7">
    <source>
        <dbReference type="PROSITE" id="PS51296"/>
    </source>
</evidence>
<organism evidence="8 9">
    <name type="scientific">Microbacterium ulmi</name>
    <dbReference type="NCBI Taxonomy" id="179095"/>
    <lineage>
        <taxon>Bacteria</taxon>
        <taxon>Bacillati</taxon>
        <taxon>Actinomycetota</taxon>
        <taxon>Actinomycetes</taxon>
        <taxon>Micrococcales</taxon>
        <taxon>Microbacteriaceae</taxon>
        <taxon>Microbacterium</taxon>
    </lineage>
</organism>
<evidence type="ECO:0000256" key="2">
    <source>
        <dbReference type="ARBA" id="ARBA00022723"/>
    </source>
</evidence>
<evidence type="ECO:0000256" key="3">
    <source>
        <dbReference type="ARBA" id="ARBA00023004"/>
    </source>
</evidence>
<dbReference type="PRINTS" id="PR00162">
    <property type="entry name" value="RIESKE"/>
</dbReference>
<evidence type="ECO:0000256" key="4">
    <source>
        <dbReference type="ARBA" id="ARBA00023014"/>
    </source>
</evidence>
<dbReference type="Gene3D" id="2.102.10.10">
    <property type="entry name" value="Rieske [2Fe-2S] iron-sulphur domain"/>
    <property type="match status" value="1"/>
</dbReference>
<accession>A0A7Y2PYX0</accession>
<dbReference type="Proteomes" id="UP000543598">
    <property type="component" value="Unassembled WGS sequence"/>
</dbReference>
<evidence type="ECO:0000256" key="1">
    <source>
        <dbReference type="ARBA" id="ARBA00022714"/>
    </source>
</evidence>
<dbReference type="Pfam" id="PF01266">
    <property type="entry name" value="DAO"/>
    <property type="match status" value="1"/>
</dbReference>
<dbReference type="GO" id="GO:0051537">
    <property type="term" value="F:2 iron, 2 sulfur cluster binding"/>
    <property type="evidence" value="ECO:0007669"/>
    <property type="project" value="UniProtKB-KW"/>
</dbReference>
<dbReference type="InterPro" id="IPR006076">
    <property type="entry name" value="FAD-dep_OxRdtase"/>
</dbReference>
<dbReference type="RefSeq" id="WP_167038081.1">
    <property type="nucleotide sequence ID" value="NZ_BAAANA010000001.1"/>
</dbReference>
<evidence type="ECO:0000256" key="5">
    <source>
        <dbReference type="ARBA" id="ARBA00023157"/>
    </source>
</evidence>
<dbReference type="SUPFAM" id="SSF51905">
    <property type="entry name" value="FAD/NAD(P)-binding domain"/>
    <property type="match status" value="1"/>
</dbReference>
<dbReference type="InterPro" id="IPR005805">
    <property type="entry name" value="Rieske_Fe-S_prot_C"/>
</dbReference>
<feature type="region of interest" description="Disordered" evidence="6">
    <location>
        <begin position="1"/>
        <end position="20"/>
    </location>
</feature>
<dbReference type="Gene3D" id="3.30.9.10">
    <property type="entry name" value="D-Amino Acid Oxidase, subunit A, domain 2"/>
    <property type="match status" value="1"/>
</dbReference>
<dbReference type="InterPro" id="IPR036922">
    <property type="entry name" value="Rieske_2Fe-2S_sf"/>
</dbReference>
<evidence type="ECO:0000313" key="8">
    <source>
        <dbReference type="EMBL" id="NNH03821.1"/>
    </source>
</evidence>
<dbReference type="EMBL" id="JABEMB010000009">
    <property type="protein sequence ID" value="NNH03821.1"/>
    <property type="molecule type" value="Genomic_DNA"/>
</dbReference>
<proteinExistence type="predicted"/>
<dbReference type="SUPFAM" id="SSF50022">
    <property type="entry name" value="ISP domain"/>
    <property type="match status" value="1"/>
</dbReference>
<dbReference type="GO" id="GO:0004497">
    <property type="term" value="F:monooxygenase activity"/>
    <property type="evidence" value="ECO:0007669"/>
    <property type="project" value="UniProtKB-ARBA"/>
</dbReference>
<dbReference type="PANTHER" id="PTHR13847:SF274">
    <property type="entry name" value="RIESKE 2FE-2S IRON-SULFUR PROTEIN YHFW-RELATED"/>
    <property type="match status" value="1"/>
</dbReference>